<keyword evidence="2 6" id="KW-1003">Cell membrane</keyword>
<evidence type="ECO:0000256" key="1">
    <source>
        <dbReference type="ARBA" id="ARBA00004651"/>
    </source>
</evidence>
<accession>A0A9X2I3L7</accession>
<dbReference type="EMBL" id="JAMFTH010000001">
    <property type="protein sequence ID" value="MCP8899376.1"/>
    <property type="molecule type" value="Genomic_DNA"/>
</dbReference>
<evidence type="ECO:0000256" key="6">
    <source>
        <dbReference type="RuleBase" id="RU366058"/>
    </source>
</evidence>
<feature type="domain" description="VTT" evidence="7">
    <location>
        <begin position="71"/>
        <end position="185"/>
    </location>
</feature>
<reference evidence="8" key="1">
    <citation type="submission" date="2022-05" db="EMBL/GenBank/DDBJ databases">
        <authorList>
            <person name="Sun H.-N."/>
        </authorList>
    </citation>
    <scope>NUCLEOTIDE SEQUENCE</scope>
    <source>
        <strain evidence="8">HB14</strain>
    </source>
</reference>
<dbReference type="PANTHER" id="PTHR12677:SF59">
    <property type="entry name" value="GOLGI APPARATUS MEMBRANE PROTEIN TVP38-RELATED"/>
    <property type="match status" value="1"/>
</dbReference>
<evidence type="ECO:0000313" key="8">
    <source>
        <dbReference type="EMBL" id="MCP8899376.1"/>
    </source>
</evidence>
<feature type="transmembrane region" description="Helical" evidence="6">
    <location>
        <begin position="51"/>
        <end position="68"/>
    </location>
</feature>
<comment type="caution">
    <text evidence="8">The sequence shown here is derived from an EMBL/GenBank/DDBJ whole genome shotgun (WGS) entry which is preliminary data.</text>
</comment>
<feature type="transmembrane region" description="Helical" evidence="6">
    <location>
        <begin position="164"/>
        <end position="184"/>
    </location>
</feature>
<dbReference type="RefSeq" id="WP_253967626.1">
    <property type="nucleotide sequence ID" value="NZ_JAMFTH010000001.1"/>
</dbReference>
<keyword evidence="3 6" id="KW-0812">Transmembrane</keyword>
<dbReference type="GO" id="GO:0005886">
    <property type="term" value="C:plasma membrane"/>
    <property type="evidence" value="ECO:0007669"/>
    <property type="project" value="UniProtKB-SubCell"/>
</dbReference>
<feature type="transmembrane region" description="Helical" evidence="6">
    <location>
        <begin position="80"/>
        <end position="102"/>
    </location>
</feature>
<keyword evidence="9" id="KW-1185">Reference proteome</keyword>
<evidence type="ECO:0000313" key="9">
    <source>
        <dbReference type="Proteomes" id="UP001139319"/>
    </source>
</evidence>
<name>A0A9X2I3L7_9GAMM</name>
<dbReference type="InterPro" id="IPR032816">
    <property type="entry name" value="VTT_dom"/>
</dbReference>
<comment type="subcellular location">
    <subcellularLocation>
        <location evidence="1 6">Cell membrane</location>
        <topology evidence="1 6">Multi-pass membrane protein</topology>
    </subcellularLocation>
</comment>
<reference evidence="8" key="2">
    <citation type="submission" date="2023-01" db="EMBL/GenBank/DDBJ databases">
        <title>Gilvimarinus xylanilyticus HB14 isolated from Caulerpa lentillifera aquaculture base in Hainan, China.</title>
        <authorList>
            <person name="Zhang Y.-J."/>
        </authorList>
    </citation>
    <scope>NUCLEOTIDE SEQUENCE</scope>
    <source>
        <strain evidence="8">HB14</strain>
    </source>
</reference>
<evidence type="ECO:0000256" key="4">
    <source>
        <dbReference type="ARBA" id="ARBA00022989"/>
    </source>
</evidence>
<feature type="transmembrane region" description="Helical" evidence="6">
    <location>
        <begin position="138"/>
        <end position="157"/>
    </location>
</feature>
<dbReference type="PANTHER" id="PTHR12677">
    <property type="entry name" value="GOLGI APPARATUS MEMBRANE PROTEIN TVP38-RELATED"/>
    <property type="match status" value="1"/>
</dbReference>
<dbReference type="Pfam" id="PF09335">
    <property type="entry name" value="VTT_dom"/>
    <property type="match status" value="1"/>
</dbReference>
<gene>
    <name evidence="8" type="ORF">M6D89_08720</name>
</gene>
<keyword evidence="5 6" id="KW-0472">Membrane</keyword>
<dbReference type="InterPro" id="IPR015414">
    <property type="entry name" value="TMEM64"/>
</dbReference>
<feature type="transmembrane region" description="Helical" evidence="6">
    <location>
        <begin position="204"/>
        <end position="224"/>
    </location>
</feature>
<protein>
    <recommendedName>
        <fullName evidence="6">TVP38/TMEM64 family membrane protein</fullName>
    </recommendedName>
</protein>
<evidence type="ECO:0000256" key="2">
    <source>
        <dbReference type="ARBA" id="ARBA00022475"/>
    </source>
</evidence>
<dbReference type="Proteomes" id="UP001139319">
    <property type="component" value="Unassembled WGS sequence"/>
</dbReference>
<comment type="similarity">
    <text evidence="6">Belongs to the TVP38/TMEM64 family.</text>
</comment>
<keyword evidence="4 6" id="KW-1133">Transmembrane helix</keyword>
<evidence type="ECO:0000259" key="7">
    <source>
        <dbReference type="Pfam" id="PF09335"/>
    </source>
</evidence>
<evidence type="ECO:0000256" key="5">
    <source>
        <dbReference type="ARBA" id="ARBA00023136"/>
    </source>
</evidence>
<dbReference type="AlphaFoldDB" id="A0A9X2I3L7"/>
<organism evidence="8 9">
    <name type="scientific">Gilvimarinus xylanilyticus</name>
    <dbReference type="NCBI Taxonomy" id="2944139"/>
    <lineage>
        <taxon>Bacteria</taxon>
        <taxon>Pseudomonadati</taxon>
        <taxon>Pseudomonadota</taxon>
        <taxon>Gammaproteobacteria</taxon>
        <taxon>Cellvibrionales</taxon>
        <taxon>Cellvibrionaceae</taxon>
        <taxon>Gilvimarinus</taxon>
    </lineage>
</organism>
<proteinExistence type="inferred from homology"/>
<evidence type="ECO:0000256" key="3">
    <source>
        <dbReference type="ARBA" id="ARBA00022692"/>
    </source>
</evidence>
<sequence length="233" mass="25012">MREKPHIFFKTLFLLSLTCFALGLALSGIASDTIASKAANWTEFARLNPMIFGAIFTFSFACLVTLGLPGGAIMSVLSGYFYGPAIGFGICLFSTMIGALLIDLLAKQANIKIETRFLSQQRQTAIAFIQRRKSIAPLLIRMVPVLPFYIASLLLTYSGVGLRTNLVATAVGGAPSALAFTIIGDEINNLSFPQTLSILSLFNSPMFVTPSILLIALALAAAFIKHLAQKNKG</sequence>